<evidence type="ECO:0000256" key="1">
    <source>
        <dbReference type="SAM" id="Phobius"/>
    </source>
</evidence>
<keyword evidence="3" id="KW-0378">Hydrolase</keyword>
<proteinExistence type="predicted"/>
<evidence type="ECO:0000313" key="4">
    <source>
        <dbReference type="Proteomes" id="UP000823850"/>
    </source>
</evidence>
<evidence type="ECO:0000313" key="3">
    <source>
        <dbReference type="EMBL" id="HJD39964.1"/>
    </source>
</evidence>
<dbReference type="GO" id="GO:0004190">
    <property type="term" value="F:aspartic-type endopeptidase activity"/>
    <property type="evidence" value="ECO:0007669"/>
    <property type="project" value="UniProtKB-EC"/>
</dbReference>
<organism evidence="3 4">
    <name type="scientific">Candidatus Blautia stercoripullorum</name>
    <dbReference type="NCBI Taxonomy" id="2838502"/>
    <lineage>
        <taxon>Bacteria</taxon>
        <taxon>Bacillati</taxon>
        <taxon>Bacillota</taxon>
        <taxon>Clostridia</taxon>
        <taxon>Lachnospirales</taxon>
        <taxon>Lachnospiraceae</taxon>
        <taxon>Blautia</taxon>
    </lineage>
</organism>
<feature type="transmembrane region" description="Helical" evidence="1">
    <location>
        <begin position="151"/>
        <end position="168"/>
    </location>
</feature>
<dbReference type="Proteomes" id="UP000823850">
    <property type="component" value="Unassembled WGS sequence"/>
</dbReference>
<sequence>MNIQEILLLTISGTAVLMDFLWERVSNALILLSLTSGFVFWTLSHGSAGILYFLPGFLLPIFCFLPLFHFRMIGGGDVKLLSVLGGILGYPKVLGLLLFSFLTGGILSIAFLISTGSLKERISYFFNYFYEYSKTGIEKNYRKKGMEAENFHFTVPIFTGIILFIGGYY</sequence>
<accession>A0A9D2U5I0</accession>
<evidence type="ECO:0000259" key="2">
    <source>
        <dbReference type="Pfam" id="PF01478"/>
    </source>
</evidence>
<keyword evidence="1" id="KW-1133">Transmembrane helix</keyword>
<reference evidence="3" key="1">
    <citation type="journal article" date="2021" name="PeerJ">
        <title>Extensive microbial diversity within the chicken gut microbiome revealed by metagenomics and culture.</title>
        <authorList>
            <person name="Gilroy R."/>
            <person name="Ravi A."/>
            <person name="Getino M."/>
            <person name="Pursley I."/>
            <person name="Horton D.L."/>
            <person name="Alikhan N.F."/>
            <person name="Baker D."/>
            <person name="Gharbi K."/>
            <person name="Hall N."/>
            <person name="Watson M."/>
            <person name="Adriaenssens E.M."/>
            <person name="Foster-Nyarko E."/>
            <person name="Jarju S."/>
            <person name="Secka A."/>
            <person name="Antonio M."/>
            <person name="Oren A."/>
            <person name="Chaudhuri R.R."/>
            <person name="La Ragione R."/>
            <person name="Hildebrand F."/>
            <person name="Pallen M.J."/>
        </authorList>
    </citation>
    <scope>NUCLEOTIDE SEQUENCE</scope>
    <source>
        <strain evidence="3">ChiW19-6364</strain>
    </source>
</reference>
<dbReference type="Gene3D" id="1.20.120.1220">
    <property type="match status" value="1"/>
</dbReference>
<dbReference type="EMBL" id="DWUX01000143">
    <property type="protein sequence ID" value="HJD39964.1"/>
    <property type="molecule type" value="Genomic_DNA"/>
</dbReference>
<dbReference type="Pfam" id="PF01478">
    <property type="entry name" value="Peptidase_A24"/>
    <property type="match status" value="1"/>
</dbReference>
<reference evidence="3" key="2">
    <citation type="submission" date="2021-04" db="EMBL/GenBank/DDBJ databases">
        <authorList>
            <person name="Gilroy R."/>
        </authorList>
    </citation>
    <scope>NUCLEOTIDE SEQUENCE</scope>
    <source>
        <strain evidence="3">ChiW19-6364</strain>
    </source>
</reference>
<feature type="transmembrane region" description="Helical" evidence="1">
    <location>
        <begin position="50"/>
        <end position="73"/>
    </location>
</feature>
<name>A0A9D2U5I0_9FIRM</name>
<protein>
    <submittedName>
        <fullName evidence="3">Prepilin peptidase</fullName>
        <ecNumber evidence="3">3.4.23.43</ecNumber>
    </submittedName>
</protein>
<keyword evidence="1" id="KW-0812">Transmembrane</keyword>
<gene>
    <name evidence="3" type="ORF">H9913_08025</name>
</gene>
<feature type="transmembrane region" description="Helical" evidence="1">
    <location>
        <begin position="25"/>
        <end position="43"/>
    </location>
</feature>
<dbReference type="GO" id="GO:0016020">
    <property type="term" value="C:membrane"/>
    <property type="evidence" value="ECO:0007669"/>
    <property type="project" value="InterPro"/>
</dbReference>
<keyword evidence="1" id="KW-0472">Membrane</keyword>
<feature type="domain" description="Prepilin type IV endopeptidase peptidase" evidence="2">
    <location>
        <begin position="7"/>
        <end position="109"/>
    </location>
</feature>
<dbReference type="EC" id="3.4.23.43" evidence="3"/>
<feature type="transmembrane region" description="Helical" evidence="1">
    <location>
        <begin position="93"/>
        <end position="113"/>
    </location>
</feature>
<comment type="caution">
    <text evidence="3">The sequence shown here is derived from an EMBL/GenBank/DDBJ whole genome shotgun (WGS) entry which is preliminary data.</text>
</comment>
<dbReference type="AlphaFoldDB" id="A0A9D2U5I0"/>
<dbReference type="InterPro" id="IPR000045">
    <property type="entry name" value="Prepilin_IV_endopep_pep"/>
</dbReference>